<dbReference type="Pfam" id="PF01152">
    <property type="entry name" value="Bac_globin"/>
    <property type="match status" value="1"/>
</dbReference>
<dbReference type="PROSITE" id="PS01213">
    <property type="entry name" value="GLOBIN_FAM_2"/>
    <property type="match status" value="1"/>
</dbReference>
<evidence type="ECO:0000256" key="2">
    <source>
        <dbReference type="ARBA" id="ARBA00022448"/>
    </source>
</evidence>
<dbReference type="Proteomes" id="UP000185221">
    <property type="component" value="Unassembled WGS sequence"/>
</dbReference>
<reference evidence="8" key="1">
    <citation type="submission" date="2016-11" db="EMBL/GenBank/DDBJ databases">
        <authorList>
            <person name="Varghese N."/>
            <person name="Submissions S."/>
        </authorList>
    </citation>
    <scope>NUCLEOTIDE SEQUENCE [LARGE SCALE GENOMIC DNA]</scope>
    <source>
        <strain evidence="8">DSM 15292</strain>
    </source>
</reference>
<protein>
    <submittedName>
        <fullName evidence="7">Hemoglobin</fullName>
    </submittedName>
</protein>
<keyword evidence="5 6" id="KW-0408">Iron</keyword>
<dbReference type="Gene3D" id="1.10.490.10">
    <property type="entry name" value="Globins"/>
    <property type="match status" value="1"/>
</dbReference>
<comment type="cofactor">
    <cofactor evidence="1">
        <name>heme</name>
        <dbReference type="ChEBI" id="CHEBI:30413"/>
    </cofactor>
</comment>
<keyword evidence="3 6" id="KW-0349">Heme</keyword>
<evidence type="ECO:0000256" key="1">
    <source>
        <dbReference type="ARBA" id="ARBA00001971"/>
    </source>
</evidence>
<dbReference type="InterPro" id="IPR019795">
    <property type="entry name" value="Globin_bac-like_CS"/>
</dbReference>
<dbReference type="GO" id="GO:0019825">
    <property type="term" value="F:oxygen binding"/>
    <property type="evidence" value="ECO:0007669"/>
    <property type="project" value="InterPro"/>
</dbReference>
<feature type="binding site" description="distal binding residue" evidence="6">
    <location>
        <position position="59"/>
    </location>
    <ligand>
        <name>heme</name>
        <dbReference type="ChEBI" id="CHEBI:30413"/>
    </ligand>
    <ligandPart>
        <name>Fe</name>
        <dbReference type="ChEBI" id="CHEBI:18248"/>
    </ligandPart>
</feature>
<organism evidence="7 8">
    <name type="scientific">Algoriphagus halophilus</name>
    <dbReference type="NCBI Taxonomy" id="226505"/>
    <lineage>
        <taxon>Bacteria</taxon>
        <taxon>Pseudomonadati</taxon>
        <taxon>Bacteroidota</taxon>
        <taxon>Cytophagia</taxon>
        <taxon>Cytophagales</taxon>
        <taxon>Cyclobacteriaceae</taxon>
        <taxon>Algoriphagus</taxon>
    </lineage>
</organism>
<dbReference type="CDD" id="cd00454">
    <property type="entry name" value="TrHb1_N"/>
    <property type="match status" value="1"/>
</dbReference>
<evidence type="ECO:0000313" key="8">
    <source>
        <dbReference type="Proteomes" id="UP000185221"/>
    </source>
</evidence>
<name>A0A1N6G548_9BACT</name>
<sequence>MSNSTQQIDVSLFDRLGKTDGITRIVEDVIQAHMENPKIQAIFIPYKDTPEKLEVILQHTVDFFSEGSGGPVVYKGRDMVTTHKGMNITPEEYACVVDDIMGVLGKHQIDEASQNEVIKILESLKGMIIGQ</sequence>
<evidence type="ECO:0000256" key="5">
    <source>
        <dbReference type="ARBA" id="ARBA00023004"/>
    </source>
</evidence>
<dbReference type="AlphaFoldDB" id="A0A1N6G548"/>
<dbReference type="InterPro" id="IPR001486">
    <property type="entry name" value="Hemoglobin_trunc"/>
</dbReference>
<dbReference type="STRING" id="226505.SAMN05444394_2978"/>
<dbReference type="GO" id="GO:0020037">
    <property type="term" value="F:heme binding"/>
    <property type="evidence" value="ECO:0007669"/>
    <property type="project" value="InterPro"/>
</dbReference>
<evidence type="ECO:0000256" key="6">
    <source>
        <dbReference type="PIRSR" id="PIRSR601486-1"/>
    </source>
</evidence>
<keyword evidence="2" id="KW-0813">Transport</keyword>
<accession>A0A1N6G548</accession>
<evidence type="ECO:0000256" key="3">
    <source>
        <dbReference type="ARBA" id="ARBA00022617"/>
    </source>
</evidence>
<feature type="binding site" description="distal binding residue" evidence="6">
    <location>
        <position position="83"/>
    </location>
    <ligand>
        <name>heme</name>
        <dbReference type="ChEBI" id="CHEBI:30413"/>
    </ligand>
    <ligandPart>
        <name>Fe</name>
        <dbReference type="ChEBI" id="CHEBI:18248"/>
    </ligandPart>
</feature>
<proteinExistence type="predicted"/>
<evidence type="ECO:0000313" key="7">
    <source>
        <dbReference type="EMBL" id="SIO02669.1"/>
    </source>
</evidence>
<dbReference type="SUPFAM" id="SSF46458">
    <property type="entry name" value="Globin-like"/>
    <property type="match status" value="1"/>
</dbReference>
<dbReference type="GO" id="GO:0015671">
    <property type="term" value="P:oxygen transport"/>
    <property type="evidence" value="ECO:0007669"/>
    <property type="project" value="InterPro"/>
</dbReference>
<dbReference type="EMBL" id="FSRC01000002">
    <property type="protein sequence ID" value="SIO02669.1"/>
    <property type="molecule type" value="Genomic_DNA"/>
</dbReference>
<dbReference type="RefSeq" id="WP_074225761.1">
    <property type="nucleotide sequence ID" value="NZ_FSRC01000002.1"/>
</dbReference>
<dbReference type="GO" id="GO:0046872">
    <property type="term" value="F:metal ion binding"/>
    <property type="evidence" value="ECO:0007669"/>
    <property type="project" value="UniProtKB-KW"/>
</dbReference>
<keyword evidence="4 6" id="KW-0479">Metal-binding</keyword>
<dbReference type="InterPro" id="IPR012292">
    <property type="entry name" value="Globin/Proto"/>
</dbReference>
<keyword evidence="8" id="KW-1185">Reference proteome</keyword>
<dbReference type="InterPro" id="IPR009050">
    <property type="entry name" value="Globin-like_sf"/>
</dbReference>
<evidence type="ECO:0000256" key="4">
    <source>
        <dbReference type="ARBA" id="ARBA00022723"/>
    </source>
</evidence>
<gene>
    <name evidence="7" type="ORF">SAMN05444394_2978</name>
</gene>